<evidence type="ECO:0000256" key="7">
    <source>
        <dbReference type="ARBA" id="ARBA00022723"/>
    </source>
</evidence>
<name>A0ABR3I8E0_LOXSC</name>
<dbReference type="EMBL" id="JBEUOH010000007">
    <property type="protein sequence ID" value="KAL0892552.1"/>
    <property type="molecule type" value="Genomic_DNA"/>
</dbReference>
<keyword evidence="15" id="KW-1185">Reference proteome</keyword>
<dbReference type="InterPro" id="IPR002401">
    <property type="entry name" value="Cyt_P450_E_grp-I"/>
</dbReference>
<dbReference type="Pfam" id="PF00067">
    <property type="entry name" value="p450"/>
    <property type="match status" value="1"/>
</dbReference>
<evidence type="ECO:0000256" key="5">
    <source>
        <dbReference type="ARBA" id="ARBA00010617"/>
    </source>
</evidence>
<comment type="similarity">
    <text evidence="5">Belongs to the cytochrome P450 family.</text>
</comment>
<dbReference type="Gene3D" id="1.10.630.10">
    <property type="entry name" value="Cytochrome P450"/>
    <property type="match status" value="1"/>
</dbReference>
<gene>
    <name evidence="14" type="ORF">ABMA27_015650</name>
</gene>
<keyword evidence="10" id="KW-0560">Oxidoreductase</keyword>
<dbReference type="SUPFAM" id="SSF48264">
    <property type="entry name" value="Cytochrome P450"/>
    <property type="match status" value="1"/>
</dbReference>
<comment type="caution">
    <text evidence="14">The sequence shown here is derived from an EMBL/GenBank/DDBJ whole genome shotgun (WGS) entry which is preliminary data.</text>
</comment>
<accession>A0ABR3I8E0</accession>
<dbReference type="InterPro" id="IPR001128">
    <property type="entry name" value="Cyt_P450"/>
</dbReference>
<comment type="function">
    <text evidence="2">May be involved in the metabolism of insect hormones and in the breakdown of synthetic insecticides.</text>
</comment>
<evidence type="ECO:0000256" key="2">
    <source>
        <dbReference type="ARBA" id="ARBA00003690"/>
    </source>
</evidence>
<keyword evidence="6" id="KW-0349">Heme</keyword>
<dbReference type="InterPro" id="IPR036396">
    <property type="entry name" value="Cyt_P450_sf"/>
</dbReference>
<evidence type="ECO:0000313" key="14">
    <source>
        <dbReference type="EMBL" id="KAL0892552.1"/>
    </source>
</evidence>
<dbReference type="PRINTS" id="PR00463">
    <property type="entry name" value="EP450I"/>
</dbReference>
<evidence type="ECO:0000256" key="11">
    <source>
        <dbReference type="ARBA" id="ARBA00023004"/>
    </source>
</evidence>
<comment type="subcellular location">
    <subcellularLocation>
        <location evidence="4">Endoplasmic reticulum membrane</location>
        <topology evidence="4">Peripheral membrane protein</topology>
    </subcellularLocation>
    <subcellularLocation>
        <location evidence="3">Microsome membrane</location>
        <topology evidence="3">Peripheral membrane protein</topology>
    </subcellularLocation>
</comment>
<dbReference type="PANTHER" id="PTHR24291">
    <property type="entry name" value="CYTOCHROME P450 FAMILY 4"/>
    <property type="match status" value="1"/>
</dbReference>
<evidence type="ECO:0000256" key="13">
    <source>
        <dbReference type="ARBA" id="ARBA00023136"/>
    </source>
</evidence>
<dbReference type="Proteomes" id="UP001549920">
    <property type="component" value="Unassembled WGS sequence"/>
</dbReference>
<evidence type="ECO:0000256" key="9">
    <source>
        <dbReference type="ARBA" id="ARBA00022848"/>
    </source>
</evidence>
<keyword evidence="7" id="KW-0479">Metal-binding</keyword>
<evidence type="ECO:0000313" key="15">
    <source>
        <dbReference type="Proteomes" id="UP001549920"/>
    </source>
</evidence>
<evidence type="ECO:0000256" key="10">
    <source>
        <dbReference type="ARBA" id="ARBA00023002"/>
    </source>
</evidence>
<dbReference type="PRINTS" id="PR00385">
    <property type="entry name" value="P450"/>
</dbReference>
<dbReference type="PANTHER" id="PTHR24291:SF189">
    <property type="entry name" value="CYTOCHROME P450 4C3-RELATED"/>
    <property type="match status" value="1"/>
</dbReference>
<keyword evidence="12" id="KW-0503">Monooxygenase</keyword>
<organism evidence="14 15">
    <name type="scientific">Loxostege sticticalis</name>
    <name type="common">Beet webworm moth</name>
    <dbReference type="NCBI Taxonomy" id="481309"/>
    <lineage>
        <taxon>Eukaryota</taxon>
        <taxon>Metazoa</taxon>
        <taxon>Ecdysozoa</taxon>
        <taxon>Arthropoda</taxon>
        <taxon>Hexapoda</taxon>
        <taxon>Insecta</taxon>
        <taxon>Pterygota</taxon>
        <taxon>Neoptera</taxon>
        <taxon>Endopterygota</taxon>
        <taxon>Lepidoptera</taxon>
        <taxon>Glossata</taxon>
        <taxon>Ditrysia</taxon>
        <taxon>Pyraloidea</taxon>
        <taxon>Crambidae</taxon>
        <taxon>Pyraustinae</taxon>
        <taxon>Loxostege</taxon>
    </lineage>
</organism>
<keyword evidence="13" id="KW-0472">Membrane</keyword>
<evidence type="ECO:0000256" key="4">
    <source>
        <dbReference type="ARBA" id="ARBA00004406"/>
    </source>
</evidence>
<evidence type="ECO:0008006" key="16">
    <source>
        <dbReference type="Google" id="ProtNLM"/>
    </source>
</evidence>
<reference evidence="14 15" key="1">
    <citation type="submission" date="2024-06" db="EMBL/GenBank/DDBJ databases">
        <title>A chromosome-level genome assembly of beet webworm, Loxostege sticticalis.</title>
        <authorList>
            <person name="Zhang Y."/>
        </authorList>
    </citation>
    <scope>NUCLEOTIDE SEQUENCE [LARGE SCALE GENOMIC DNA]</scope>
    <source>
        <strain evidence="14">AQ026</strain>
        <tissue evidence="14">Whole body</tissue>
    </source>
</reference>
<proteinExistence type="inferred from homology"/>
<dbReference type="InterPro" id="IPR050196">
    <property type="entry name" value="Cytochrome_P450_Monoox"/>
</dbReference>
<sequence>MLIFGFTSIIVMYLIYRWKNRALYKLAKELHSGDMGISLPILGQSYVFGSDPKEIMKNLRKWGRQTTERGGVLASWYGHRLLILVSDAEVADFLLKTCLQKDDMMQYMRFVFGNASTFAPVHIWRPRRKAVAPAFSQKNLSSFASVFADGSRALVDRLRGRTDADVALWPYMAAYSFEAACETTFGVTVDAQSDTTQSFVKSFGLLTTTMAAFLFRPYLHNWTLFKWLFYLTGCTKKLNVINKFVDNIVTEKKEELRQENIRKAELGLPQNGPRSFLKFFMESSIGGKAFTDTQLREESMVMVLAASETSAVAVSFAVMMLARYPEVQEKVYQEIQEVLGKTFRSPTMEELPRLKYLEATIKETMRLYPSIPLVARKVETDVTLPTGVTLLKGCGIIVSIEALHRNPKYWGKDADYFKPERFLGSPLPYNAAYIPFASGTRGCIGYRYAMMSMKTALASLLQQYRVLPAGHSPDSGLTSPCDEVSNPLHVYFDVMMKEVNHFKVKLESRQ</sequence>
<protein>
    <recommendedName>
        <fullName evidence="16">Cytochrome P450</fullName>
    </recommendedName>
</protein>
<evidence type="ECO:0000256" key="3">
    <source>
        <dbReference type="ARBA" id="ARBA00004174"/>
    </source>
</evidence>
<evidence type="ECO:0000256" key="12">
    <source>
        <dbReference type="ARBA" id="ARBA00023033"/>
    </source>
</evidence>
<comment type="cofactor">
    <cofactor evidence="1">
        <name>heme</name>
        <dbReference type="ChEBI" id="CHEBI:30413"/>
    </cofactor>
</comment>
<evidence type="ECO:0000256" key="1">
    <source>
        <dbReference type="ARBA" id="ARBA00001971"/>
    </source>
</evidence>
<keyword evidence="11" id="KW-0408">Iron</keyword>
<evidence type="ECO:0000256" key="8">
    <source>
        <dbReference type="ARBA" id="ARBA00022824"/>
    </source>
</evidence>
<keyword evidence="9" id="KW-0492">Microsome</keyword>
<evidence type="ECO:0000256" key="6">
    <source>
        <dbReference type="ARBA" id="ARBA00022617"/>
    </source>
</evidence>
<keyword evidence="8" id="KW-0256">Endoplasmic reticulum</keyword>